<evidence type="ECO:0000259" key="1">
    <source>
        <dbReference type="Pfam" id="PF00561"/>
    </source>
</evidence>
<comment type="caution">
    <text evidence="2">The sequence shown here is derived from an EMBL/GenBank/DDBJ whole genome shotgun (WGS) entry which is preliminary data.</text>
</comment>
<reference evidence="2 3" key="1">
    <citation type="submission" date="2017-11" db="EMBL/GenBank/DDBJ databases">
        <title>Rhodohalobacter 15182 sp. nov., isolated from a salt lake.</title>
        <authorList>
            <person name="Han S."/>
        </authorList>
    </citation>
    <scope>NUCLEOTIDE SEQUENCE [LARGE SCALE GENOMIC DNA]</scope>
    <source>
        <strain evidence="2 3">15182</strain>
    </source>
</reference>
<accession>A0A2N0VLW7</accession>
<keyword evidence="3" id="KW-1185">Reference proteome</keyword>
<dbReference type="RefSeq" id="WP_101072750.1">
    <property type="nucleotide sequence ID" value="NZ_PISP01000001.1"/>
</dbReference>
<dbReference type="Pfam" id="PF00561">
    <property type="entry name" value="Abhydrolase_1"/>
    <property type="match status" value="1"/>
</dbReference>
<dbReference type="SUPFAM" id="SSF53474">
    <property type="entry name" value="alpha/beta-Hydrolases"/>
    <property type="match status" value="1"/>
</dbReference>
<proteinExistence type="predicted"/>
<dbReference type="InterPro" id="IPR029058">
    <property type="entry name" value="AB_hydrolase_fold"/>
</dbReference>
<dbReference type="EMBL" id="PISP01000001">
    <property type="protein sequence ID" value="PKD45188.1"/>
    <property type="molecule type" value="Genomic_DNA"/>
</dbReference>
<organism evidence="2 3">
    <name type="scientific">Rhodohalobacter barkolensis</name>
    <dbReference type="NCBI Taxonomy" id="2053187"/>
    <lineage>
        <taxon>Bacteria</taxon>
        <taxon>Pseudomonadati</taxon>
        <taxon>Balneolota</taxon>
        <taxon>Balneolia</taxon>
        <taxon>Balneolales</taxon>
        <taxon>Balneolaceae</taxon>
        <taxon>Rhodohalobacter</taxon>
    </lineage>
</organism>
<name>A0A2N0VLW7_9BACT</name>
<dbReference type="InterPro" id="IPR000073">
    <property type="entry name" value="AB_hydrolase_1"/>
</dbReference>
<dbReference type="Gene3D" id="3.40.50.1820">
    <property type="entry name" value="alpha/beta hydrolase"/>
    <property type="match status" value="1"/>
</dbReference>
<protein>
    <recommendedName>
        <fullName evidence="1">AB hydrolase-1 domain-containing protein</fullName>
    </recommendedName>
</protein>
<evidence type="ECO:0000313" key="3">
    <source>
        <dbReference type="Proteomes" id="UP000233398"/>
    </source>
</evidence>
<dbReference type="AlphaFoldDB" id="A0A2N0VLW7"/>
<dbReference type="Proteomes" id="UP000233398">
    <property type="component" value="Unassembled WGS sequence"/>
</dbReference>
<sequence length="285" mass="32560">MKWIEPQKYLNKLKLQEFPQPEIIQLNYPVLLCHGYGSMSMLMKPSPMQDSCMRLRGFGIHAFAPNIVPYATIETRAHQWKDRIEQLQQKYGYTKFNVIAHSMGGLDMRYAIQNDGIADSIASLTTIATPHHGTSLAEIVLTTPELLKEKLNELMNWFGENVFPNEKSNAVAAVEQLTRNYIEETFNPATPNHEKIQYYSISAAVGKGTTHPLNPILRLQNQLIYQKEGINDSFVTAESAIWGEHIGQYSISHLEQIYLQVSKERKPLVDKMWLDTAKNLQKNNL</sequence>
<feature type="domain" description="AB hydrolase-1" evidence="1">
    <location>
        <begin position="29"/>
        <end position="165"/>
    </location>
</feature>
<dbReference type="OrthoDB" id="9765872at2"/>
<evidence type="ECO:0000313" key="2">
    <source>
        <dbReference type="EMBL" id="PKD45188.1"/>
    </source>
</evidence>
<gene>
    <name evidence="2" type="ORF">CWD77_06995</name>
</gene>